<evidence type="ECO:0000313" key="1">
    <source>
        <dbReference type="EMBL" id="OZY86969.1"/>
    </source>
</evidence>
<dbReference type="EMBL" id="NHNI01000001">
    <property type="protein sequence ID" value="OZY86969.1"/>
    <property type="molecule type" value="Genomic_DNA"/>
</dbReference>
<comment type="caution">
    <text evidence="1">The sequence shown here is derived from an EMBL/GenBank/DDBJ whole genome shotgun (WGS) entry which is preliminary data.</text>
</comment>
<dbReference type="RefSeq" id="WP_094984489.1">
    <property type="nucleotide sequence ID" value="NZ_NHNI01000001.1"/>
</dbReference>
<reference evidence="2" key="1">
    <citation type="submission" date="2017-05" db="EMBL/GenBank/DDBJ databases">
        <authorList>
            <person name="Barney B.M."/>
        </authorList>
    </citation>
    <scope>NUCLEOTIDE SEQUENCE [LARGE SCALE GENOMIC DNA]</scope>
    <source>
        <strain evidence="2">PSBB022</strain>
    </source>
</reference>
<dbReference type="Proteomes" id="UP000216101">
    <property type="component" value="Unassembled WGS sequence"/>
</dbReference>
<accession>A0A266QC99</accession>
<keyword evidence="2" id="KW-1185">Reference proteome</keyword>
<gene>
    <name evidence="1" type="ORF">CBP51_08250</name>
</gene>
<organism evidence="1 2">
    <name type="scientific">Cellvibrio mixtus</name>
    <dbReference type="NCBI Taxonomy" id="39650"/>
    <lineage>
        <taxon>Bacteria</taxon>
        <taxon>Pseudomonadati</taxon>
        <taxon>Pseudomonadota</taxon>
        <taxon>Gammaproteobacteria</taxon>
        <taxon>Cellvibrionales</taxon>
        <taxon>Cellvibrionaceae</taxon>
        <taxon>Cellvibrio</taxon>
    </lineage>
</organism>
<protein>
    <submittedName>
        <fullName evidence="1">Uncharacterized protein</fullName>
    </submittedName>
</protein>
<sequence>MKYVFLSFFIFSHQAAIAEQAENGSIEGVYLANSCIESKKNDVGELVCITPKSDVLEISKSESGVVSIRIETHVPGGGGCTYNGVLNKIGEGYIANGKARFGENICKVELSFKSNASLTISEAKNSDCFNGGFCGYGDTLFNGKEYIKNNH</sequence>
<dbReference type="AlphaFoldDB" id="A0A266QC99"/>
<name>A0A266QC99_9GAMM</name>
<proteinExistence type="predicted"/>
<evidence type="ECO:0000313" key="2">
    <source>
        <dbReference type="Proteomes" id="UP000216101"/>
    </source>
</evidence>